<dbReference type="AlphaFoldDB" id="A0A917E2M0"/>
<keyword evidence="3" id="KW-1185">Reference proteome</keyword>
<accession>A0A917E2M0</accession>
<reference evidence="2" key="1">
    <citation type="journal article" date="2014" name="Int. J. Syst. Evol. Microbiol.">
        <title>Complete genome sequence of Corynebacterium casei LMG S-19264T (=DSM 44701T), isolated from a smear-ripened cheese.</title>
        <authorList>
            <consortium name="US DOE Joint Genome Institute (JGI-PGF)"/>
            <person name="Walter F."/>
            <person name="Albersmeier A."/>
            <person name="Kalinowski J."/>
            <person name="Ruckert C."/>
        </authorList>
    </citation>
    <scope>NUCLEOTIDE SEQUENCE</scope>
    <source>
        <strain evidence="2">CGMCC 1.15178</strain>
    </source>
</reference>
<sequence length="66" mass="7138">MQQTTLQVLGMVCNHCVKSVEDALNALGVSGCIDLKEGIVVVEHDTNKVSIEAMKDAIEYLGYDVV</sequence>
<dbReference type="CDD" id="cd00371">
    <property type="entry name" value="HMA"/>
    <property type="match status" value="1"/>
</dbReference>
<dbReference type="InterPro" id="IPR006121">
    <property type="entry name" value="HMA_dom"/>
</dbReference>
<dbReference type="Proteomes" id="UP000612456">
    <property type="component" value="Unassembled WGS sequence"/>
</dbReference>
<dbReference type="GO" id="GO:0046872">
    <property type="term" value="F:metal ion binding"/>
    <property type="evidence" value="ECO:0007669"/>
    <property type="project" value="InterPro"/>
</dbReference>
<dbReference type="PROSITE" id="PS50846">
    <property type="entry name" value="HMA_2"/>
    <property type="match status" value="1"/>
</dbReference>
<reference evidence="2" key="2">
    <citation type="submission" date="2020-09" db="EMBL/GenBank/DDBJ databases">
        <authorList>
            <person name="Sun Q."/>
            <person name="Zhou Y."/>
        </authorList>
    </citation>
    <scope>NUCLEOTIDE SEQUENCE</scope>
    <source>
        <strain evidence="2">CGMCC 1.15178</strain>
    </source>
</reference>
<dbReference type="InterPro" id="IPR036163">
    <property type="entry name" value="HMA_dom_sf"/>
</dbReference>
<organism evidence="2 3">
    <name type="scientific">Paenibacillus nasutitermitis</name>
    <dbReference type="NCBI Taxonomy" id="1652958"/>
    <lineage>
        <taxon>Bacteria</taxon>
        <taxon>Bacillati</taxon>
        <taxon>Bacillota</taxon>
        <taxon>Bacilli</taxon>
        <taxon>Bacillales</taxon>
        <taxon>Paenibacillaceae</taxon>
        <taxon>Paenibacillus</taxon>
    </lineage>
</organism>
<evidence type="ECO:0000259" key="1">
    <source>
        <dbReference type="PROSITE" id="PS50846"/>
    </source>
</evidence>
<gene>
    <name evidence="2" type="primary">copZ</name>
    <name evidence="2" type="ORF">GCM10010911_65130</name>
</gene>
<dbReference type="Gene3D" id="3.30.70.100">
    <property type="match status" value="1"/>
</dbReference>
<dbReference type="RefSeq" id="WP_188999269.1">
    <property type="nucleotide sequence ID" value="NZ_BMHP01000009.1"/>
</dbReference>
<dbReference type="Pfam" id="PF00403">
    <property type="entry name" value="HMA"/>
    <property type="match status" value="1"/>
</dbReference>
<name>A0A917E2M0_9BACL</name>
<evidence type="ECO:0000313" key="2">
    <source>
        <dbReference type="EMBL" id="GGD97378.1"/>
    </source>
</evidence>
<protein>
    <submittedName>
        <fullName evidence="2">Copper chaperone CopZ</fullName>
    </submittedName>
</protein>
<feature type="domain" description="HMA" evidence="1">
    <location>
        <begin position="2"/>
        <end position="66"/>
    </location>
</feature>
<comment type="caution">
    <text evidence="2">The sequence shown here is derived from an EMBL/GenBank/DDBJ whole genome shotgun (WGS) entry which is preliminary data.</text>
</comment>
<dbReference type="SUPFAM" id="SSF55008">
    <property type="entry name" value="HMA, heavy metal-associated domain"/>
    <property type="match status" value="1"/>
</dbReference>
<evidence type="ECO:0000313" key="3">
    <source>
        <dbReference type="Proteomes" id="UP000612456"/>
    </source>
</evidence>
<dbReference type="EMBL" id="BMHP01000009">
    <property type="protein sequence ID" value="GGD97378.1"/>
    <property type="molecule type" value="Genomic_DNA"/>
</dbReference>
<proteinExistence type="predicted"/>